<protein>
    <submittedName>
        <fullName evidence="1">Uncharacterized protein</fullName>
    </submittedName>
</protein>
<dbReference type="AlphaFoldDB" id="E2A610"/>
<name>E2A610_CAMFO</name>
<evidence type="ECO:0000313" key="1">
    <source>
        <dbReference type="EMBL" id="EFN71128.1"/>
    </source>
</evidence>
<keyword evidence="2" id="KW-1185">Reference proteome</keyword>
<proteinExistence type="predicted"/>
<dbReference type="Proteomes" id="UP000000311">
    <property type="component" value="Unassembled WGS sequence"/>
</dbReference>
<dbReference type="OrthoDB" id="10060618at2759"/>
<accession>E2A610</accession>
<dbReference type="OMA" id="IGHECKY"/>
<reference evidence="1 2" key="1">
    <citation type="journal article" date="2010" name="Science">
        <title>Genomic comparison of the ants Camponotus floridanus and Harpegnathos saltator.</title>
        <authorList>
            <person name="Bonasio R."/>
            <person name="Zhang G."/>
            <person name="Ye C."/>
            <person name="Mutti N.S."/>
            <person name="Fang X."/>
            <person name="Qin N."/>
            <person name="Donahue G."/>
            <person name="Yang P."/>
            <person name="Li Q."/>
            <person name="Li C."/>
            <person name="Zhang P."/>
            <person name="Huang Z."/>
            <person name="Berger S.L."/>
            <person name="Reinberg D."/>
            <person name="Wang J."/>
            <person name="Liebig J."/>
        </authorList>
    </citation>
    <scope>NUCLEOTIDE SEQUENCE [LARGE SCALE GENOMIC DNA]</scope>
    <source>
        <strain evidence="2">C129</strain>
    </source>
</reference>
<evidence type="ECO:0000313" key="2">
    <source>
        <dbReference type="Proteomes" id="UP000000311"/>
    </source>
</evidence>
<sequence>MHEDVFKAIQPIYKELSSDDLLSRCLDGYTQNTNESFNAVVWSIAPKSVSSGKTVLDIATDIAIILFNDGMSGLFVIYDTLGLTTGPNFYDFCLETDAERIKAAERSISNVAKEARRGILASRKDEEEQSTALEGQLYGAGIAE</sequence>
<dbReference type="InParanoid" id="E2A610"/>
<organism evidence="2">
    <name type="scientific">Camponotus floridanus</name>
    <name type="common">Florida carpenter ant</name>
    <dbReference type="NCBI Taxonomy" id="104421"/>
    <lineage>
        <taxon>Eukaryota</taxon>
        <taxon>Metazoa</taxon>
        <taxon>Ecdysozoa</taxon>
        <taxon>Arthropoda</taxon>
        <taxon>Hexapoda</taxon>
        <taxon>Insecta</taxon>
        <taxon>Pterygota</taxon>
        <taxon>Neoptera</taxon>
        <taxon>Endopterygota</taxon>
        <taxon>Hymenoptera</taxon>
        <taxon>Apocrita</taxon>
        <taxon>Aculeata</taxon>
        <taxon>Formicoidea</taxon>
        <taxon>Formicidae</taxon>
        <taxon>Formicinae</taxon>
        <taxon>Camponotus</taxon>
    </lineage>
</organism>
<gene>
    <name evidence="1" type="ORF">EAG_14590</name>
</gene>
<dbReference type="EMBL" id="GL437105">
    <property type="protein sequence ID" value="EFN71128.1"/>
    <property type="molecule type" value="Genomic_DNA"/>
</dbReference>